<feature type="chain" id="PRO_5024409115" evidence="2">
    <location>
        <begin position="26"/>
        <end position="326"/>
    </location>
</feature>
<dbReference type="Proteomes" id="UP000324853">
    <property type="component" value="Unassembled WGS sequence"/>
</dbReference>
<proteinExistence type="inferred from homology"/>
<dbReference type="OrthoDB" id="8970543at2"/>
<dbReference type="EMBL" id="VSSR01000029">
    <property type="protein sequence ID" value="TYL83321.1"/>
    <property type="molecule type" value="Genomic_DNA"/>
</dbReference>
<dbReference type="PANTHER" id="PTHR42928">
    <property type="entry name" value="TRICARBOXYLATE-BINDING PROTEIN"/>
    <property type="match status" value="1"/>
</dbReference>
<dbReference type="SUPFAM" id="SSF53850">
    <property type="entry name" value="Periplasmic binding protein-like II"/>
    <property type="match status" value="1"/>
</dbReference>
<evidence type="ECO:0000313" key="3">
    <source>
        <dbReference type="EMBL" id="TYL83321.1"/>
    </source>
</evidence>
<dbReference type="Gene3D" id="3.40.190.150">
    <property type="entry name" value="Bordetella uptake gene, domain 1"/>
    <property type="match status" value="1"/>
</dbReference>
<protein>
    <submittedName>
        <fullName evidence="3">Tripartite tricarboxylate transporter substrate binding protein</fullName>
    </submittedName>
</protein>
<dbReference type="Gene3D" id="3.40.190.10">
    <property type="entry name" value="Periplasmic binding protein-like II"/>
    <property type="match status" value="1"/>
</dbReference>
<dbReference type="CDD" id="cd13578">
    <property type="entry name" value="PBP2_Bug27"/>
    <property type="match status" value="1"/>
</dbReference>
<evidence type="ECO:0000256" key="2">
    <source>
        <dbReference type="SAM" id="SignalP"/>
    </source>
</evidence>
<sequence>MRWMKRFAATGFLLGSFMAAGPAQSADNYPSRPIRLIHGFAAGGAADTLSRIIADGLSRKLGQPIVVEAKPGAGGNIGADAIAKAEPDGYTIGLVTGAHAISPATYKSLSYQPADSFDMISTLVYYALVIAVRNDYPAKSLGELIAMAKQKPGALSFGSVGFGSTHHLAGELLDAMAGIDMVHVPYRGDSQSVTALLGGEVPVIVGTPVLLAAQIQSGGIRGLAVTSPTRTALLPDVPTVEEAGVKGYDVRTWAGVLAPKGTPSAVIAALNSATLDILNEPEIRQRLETAVGGEVRGSSPEEMKKLIQSEIVKWSGVVERAKIPKI</sequence>
<dbReference type="AlphaFoldDB" id="A0A5S4WMK7"/>
<reference evidence="3 4" key="1">
    <citation type="submission" date="2019-08" db="EMBL/GenBank/DDBJ databases">
        <title>Bradyrhizobium hipponensis sp. nov., a rhizobium isolated from a Lupinus angustifolius root nodule in Tunisia.</title>
        <authorList>
            <person name="Off K."/>
            <person name="Rejili M."/>
            <person name="Mars M."/>
            <person name="Brachmann A."/>
            <person name="Marin M."/>
        </authorList>
    </citation>
    <scope>NUCLEOTIDE SEQUENCE [LARGE SCALE GENOMIC DNA]</scope>
    <source>
        <strain evidence="3 4">CTAW11</strain>
    </source>
</reference>
<dbReference type="Pfam" id="PF03401">
    <property type="entry name" value="TctC"/>
    <property type="match status" value="1"/>
</dbReference>
<dbReference type="InterPro" id="IPR005064">
    <property type="entry name" value="BUG"/>
</dbReference>
<dbReference type="RefSeq" id="WP_148752476.1">
    <property type="nucleotide sequence ID" value="NZ_VSSR01000029.1"/>
</dbReference>
<organism evidence="3 4">
    <name type="scientific">Bradyrhizobium cytisi</name>
    <dbReference type="NCBI Taxonomy" id="515489"/>
    <lineage>
        <taxon>Bacteria</taxon>
        <taxon>Pseudomonadati</taxon>
        <taxon>Pseudomonadota</taxon>
        <taxon>Alphaproteobacteria</taxon>
        <taxon>Hyphomicrobiales</taxon>
        <taxon>Nitrobacteraceae</taxon>
        <taxon>Bradyrhizobium</taxon>
    </lineage>
</organism>
<name>A0A5S4WMK7_9BRAD</name>
<evidence type="ECO:0000256" key="1">
    <source>
        <dbReference type="ARBA" id="ARBA00006987"/>
    </source>
</evidence>
<dbReference type="InterPro" id="IPR042100">
    <property type="entry name" value="Bug_dom1"/>
</dbReference>
<dbReference type="PIRSF" id="PIRSF017082">
    <property type="entry name" value="YflP"/>
    <property type="match status" value="1"/>
</dbReference>
<gene>
    <name evidence="3" type="ORF">FXB38_18830</name>
</gene>
<comment type="caution">
    <text evidence="3">The sequence shown here is derived from an EMBL/GenBank/DDBJ whole genome shotgun (WGS) entry which is preliminary data.</text>
</comment>
<keyword evidence="4" id="KW-1185">Reference proteome</keyword>
<keyword evidence="2" id="KW-0732">Signal</keyword>
<accession>A0A5S4WMK7</accession>
<evidence type="ECO:0000313" key="4">
    <source>
        <dbReference type="Proteomes" id="UP000324853"/>
    </source>
</evidence>
<comment type="similarity">
    <text evidence="1">Belongs to the UPF0065 (bug) family.</text>
</comment>
<feature type="signal peptide" evidence="2">
    <location>
        <begin position="1"/>
        <end position="25"/>
    </location>
</feature>
<dbReference type="PANTHER" id="PTHR42928:SF5">
    <property type="entry name" value="BLR1237 PROTEIN"/>
    <property type="match status" value="1"/>
</dbReference>